<dbReference type="Gene3D" id="3.40.50.150">
    <property type="entry name" value="Vaccinia Virus protein VP39"/>
    <property type="match status" value="1"/>
</dbReference>
<dbReference type="Pfam" id="PF08241">
    <property type="entry name" value="Methyltransf_11"/>
    <property type="match status" value="1"/>
</dbReference>
<dbReference type="InterPro" id="IPR029063">
    <property type="entry name" value="SAM-dependent_MTases_sf"/>
</dbReference>
<evidence type="ECO:0000256" key="1">
    <source>
        <dbReference type="SAM" id="MobiDB-lite"/>
    </source>
</evidence>
<dbReference type="CDD" id="cd02440">
    <property type="entry name" value="AdoMet_MTases"/>
    <property type="match status" value="1"/>
</dbReference>
<dbReference type="GO" id="GO:0032259">
    <property type="term" value="P:methylation"/>
    <property type="evidence" value="ECO:0007669"/>
    <property type="project" value="UniProtKB-KW"/>
</dbReference>
<dbReference type="AlphaFoldDB" id="A0A2I2L0X2"/>
<dbReference type="GO" id="GO:0008757">
    <property type="term" value="F:S-adenosylmethionine-dependent methyltransferase activity"/>
    <property type="evidence" value="ECO:0007669"/>
    <property type="project" value="InterPro"/>
</dbReference>
<dbReference type="PANTHER" id="PTHR43591">
    <property type="entry name" value="METHYLTRANSFERASE"/>
    <property type="match status" value="1"/>
</dbReference>
<proteinExistence type="predicted"/>
<dbReference type="OrthoDB" id="9810247at2"/>
<keyword evidence="3" id="KW-0489">Methyltransferase</keyword>
<reference evidence="3 4" key="1">
    <citation type="submission" date="2017-06" db="EMBL/GenBank/DDBJ databases">
        <authorList>
            <person name="Kim H.J."/>
            <person name="Triplett B.A."/>
        </authorList>
    </citation>
    <scope>NUCLEOTIDE SEQUENCE [LARGE SCALE GENOMIC DNA]</scope>
    <source>
        <strain evidence="3">FRACA_ARgP5</strain>
    </source>
</reference>
<organism evidence="3 4">
    <name type="scientific">Frankia canadensis</name>
    <dbReference type="NCBI Taxonomy" id="1836972"/>
    <lineage>
        <taxon>Bacteria</taxon>
        <taxon>Bacillati</taxon>
        <taxon>Actinomycetota</taxon>
        <taxon>Actinomycetes</taxon>
        <taxon>Frankiales</taxon>
        <taxon>Frankiaceae</taxon>
        <taxon>Frankia</taxon>
    </lineage>
</organism>
<gene>
    <name evidence="3" type="ORF">FRACA_720018</name>
</gene>
<dbReference type="EMBL" id="FZMO01000539">
    <property type="protein sequence ID" value="SNQ51517.1"/>
    <property type="molecule type" value="Genomic_DNA"/>
</dbReference>
<protein>
    <submittedName>
        <fullName evidence="3">Methyltransferase family protein</fullName>
    </submittedName>
</protein>
<evidence type="ECO:0000313" key="3">
    <source>
        <dbReference type="EMBL" id="SNQ51517.1"/>
    </source>
</evidence>
<evidence type="ECO:0000313" key="4">
    <source>
        <dbReference type="Proteomes" id="UP000234331"/>
    </source>
</evidence>
<feature type="region of interest" description="Disordered" evidence="1">
    <location>
        <begin position="219"/>
        <end position="238"/>
    </location>
</feature>
<feature type="domain" description="Methyltransferase type 11" evidence="2">
    <location>
        <begin position="40"/>
        <end position="130"/>
    </location>
</feature>
<keyword evidence="3" id="KW-0808">Transferase</keyword>
<keyword evidence="4" id="KW-1185">Reference proteome</keyword>
<dbReference type="Proteomes" id="UP000234331">
    <property type="component" value="Unassembled WGS sequence"/>
</dbReference>
<sequence length="238" mass="25874">MSPVRDDALAFVGHQIHVMRRREVGTLLSWAGELTGRTLLDVAGGDGYWAGQAARRGARAVCLDLARHKLEFGRRLRGHPGLVEGDALALPFADTSFDVVMSVCAIEHFDDGPAALAEMARVLRPGGDLVMSADALTRAGSWPDLFDRHRERYHVKHTYPGERLAELLDKAGLDVIRQSYMFRGERAERLYLTLSARGGRAGWNAAAVLSPAIALADRRAPEGSGGSVVLTHARKRGS</sequence>
<name>A0A2I2L0X2_9ACTN</name>
<dbReference type="InterPro" id="IPR013216">
    <property type="entry name" value="Methyltransf_11"/>
</dbReference>
<accession>A0A2I2L0X2</accession>
<dbReference type="PANTHER" id="PTHR43591:SF24">
    <property type="entry name" value="2-METHOXY-6-POLYPRENYL-1,4-BENZOQUINOL METHYLASE, MITOCHONDRIAL"/>
    <property type="match status" value="1"/>
</dbReference>
<evidence type="ECO:0000259" key="2">
    <source>
        <dbReference type="Pfam" id="PF08241"/>
    </source>
</evidence>
<dbReference type="SUPFAM" id="SSF53335">
    <property type="entry name" value="S-adenosyl-L-methionine-dependent methyltransferases"/>
    <property type="match status" value="1"/>
</dbReference>
<dbReference type="RefSeq" id="WP_101835503.1">
    <property type="nucleotide sequence ID" value="NZ_FZMO01000539.1"/>
</dbReference>